<feature type="compositionally biased region" description="Basic and acidic residues" evidence="1">
    <location>
        <begin position="184"/>
        <end position="196"/>
    </location>
</feature>
<evidence type="ECO:0000313" key="3">
    <source>
        <dbReference type="Proteomes" id="UP000821866"/>
    </source>
</evidence>
<keyword evidence="3" id="KW-1185">Reference proteome</keyword>
<dbReference type="Proteomes" id="UP000821866">
    <property type="component" value="Chromosome 3"/>
</dbReference>
<feature type="region of interest" description="Disordered" evidence="1">
    <location>
        <begin position="92"/>
        <end position="123"/>
    </location>
</feature>
<accession>A0A9J6E6E0</accession>
<feature type="region of interest" description="Disordered" evidence="1">
    <location>
        <begin position="172"/>
        <end position="245"/>
    </location>
</feature>
<feature type="compositionally biased region" description="Low complexity" evidence="1">
    <location>
        <begin position="207"/>
        <end position="216"/>
    </location>
</feature>
<protein>
    <submittedName>
        <fullName evidence="2">Uncharacterized protein</fullName>
    </submittedName>
</protein>
<dbReference type="AlphaFoldDB" id="A0A9J6E6E0"/>
<reference evidence="2" key="2">
    <citation type="submission" date="2021-09" db="EMBL/GenBank/DDBJ databases">
        <authorList>
            <person name="Jia N."/>
            <person name="Wang J."/>
            <person name="Shi W."/>
            <person name="Du L."/>
            <person name="Sun Y."/>
            <person name="Zhan W."/>
            <person name="Jiang J."/>
            <person name="Wang Q."/>
            <person name="Zhang B."/>
            <person name="Ji P."/>
            <person name="Sakyi L.B."/>
            <person name="Cui X."/>
            <person name="Yuan T."/>
            <person name="Jiang B."/>
            <person name="Yang W."/>
            <person name="Lam T.T.-Y."/>
            <person name="Chang Q."/>
            <person name="Ding S."/>
            <person name="Wang X."/>
            <person name="Zhu J."/>
            <person name="Ruan X."/>
            <person name="Zhao L."/>
            <person name="Wei J."/>
            <person name="Que T."/>
            <person name="Du C."/>
            <person name="Cheng J."/>
            <person name="Dai P."/>
            <person name="Han X."/>
            <person name="Huang E."/>
            <person name="Gao Y."/>
            <person name="Liu J."/>
            <person name="Shao H."/>
            <person name="Ye R."/>
            <person name="Li L."/>
            <person name="Wei W."/>
            <person name="Wang X."/>
            <person name="Wang C."/>
            <person name="Huo Q."/>
            <person name="Li W."/>
            <person name="Guo W."/>
            <person name="Chen H."/>
            <person name="Chen S."/>
            <person name="Zhou L."/>
            <person name="Zhou L."/>
            <person name="Ni X."/>
            <person name="Tian J."/>
            <person name="Zhou Y."/>
            <person name="Sheng Y."/>
            <person name="Liu T."/>
            <person name="Pan Y."/>
            <person name="Xia L."/>
            <person name="Li J."/>
            <person name="Zhao F."/>
            <person name="Cao W."/>
        </authorList>
    </citation>
    <scope>NUCLEOTIDE SEQUENCE</scope>
    <source>
        <strain evidence="2">Rmic-2018</strain>
        <tissue evidence="2">Larvae</tissue>
    </source>
</reference>
<proteinExistence type="predicted"/>
<comment type="caution">
    <text evidence="2">The sequence shown here is derived from an EMBL/GenBank/DDBJ whole genome shotgun (WGS) entry which is preliminary data.</text>
</comment>
<sequence>MQPPQPGFDPATCGSAAEYLSHWTTVAGPPEISAVRCSLTCTSIAEYTGLHRFVSMETRPPPPARAYTPSGTGVGTSAVSRGPCGARRALLQPNDGRHSGVDGGARILPRRLDEDTGGDTSDELPVAEAEGVFGRQIVRCHGGVHASSTASLVVHDLGQTADFVKQTALGSRRLSDGGQNASRRKTEDWQADDAGKVDGTGKQTFLPEASPEAVQEPVEEEPAGLSERCARPSSSRERRGVAGSRRLAPRARVWLCGGGGAALLSASETFRRKRSKRSV</sequence>
<organism evidence="2 3">
    <name type="scientific">Rhipicephalus microplus</name>
    <name type="common">Cattle tick</name>
    <name type="synonym">Boophilus microplus</name>
    <dbReference type="NCBI Taxonomy" id="6941"/>
    <lineage>
        <taxon>Eukaryota</taxon>
        <taxon>Metazoa</taxon>
        <taxon>Ecdysozoa</taxon>
        <taxon>Arthropoda</taxon>
        <taxon>Chelicerata</taxon>
        <taxon>Arachnida</taxon>
        <taxon>Acari</taxon>
        <taxon>Parasitiformes</taxon>
        <taxon>Ixodida</taxon>
        <taxon>Ixodoidea</taxon>
        <taxon>Ixodidae</taxon>
        <taxon>Rhipicephalinae</taxon>
        <taxon>Rhipicephalus</taxon>
        <taxon>Boophilus</taxon>
    </lineage>
</organism>
<evidence type="ECO:0000313" key="2">
    <source>
        <dbReference type="EMBL" id="KAH8030047.1"/>
    </source>
</evidence>
<evidence type="ECO:0000256" key="1">
    <source>
        <dbReference type="SAM" id="MobiDB-lite"/>
    </source>
</evidence>
<gene>
    <name evidence="2" type="ORF">HPB51_006479</name>
</gene>
<reference evidence="2" key="1">
    <citation type="journal article" date="2020" name="Cell">
        <title>Large-Scale Comparative Analyses of Tick Genomes Elucidate Their Genetic Diversity and Vector Capacities.</title>
        <authorList>
            <consortium name="Tick Genome and Microbiome Consortium (TIGMIC)"/>
            <person name="Jia N."/>
            <person name="Wang J."/>
            <person name="Shi W."/>
            <person name="Du L."/>
            <person name="Sun Y."/>
            <person name="Zhan W."/>
            <person name="Jiang J.F."/>
            <person name="Wang Q."/>
            <person name="Zhang B."/>
            <person name="Ji P."/>
            <person name="Bell-Sakyi L."/>
            <person name="Cui X.M."/>
            <person name="Yuan T.T."/>
            <person name="Jiang B.G."/>
            <person name="Yang W.F."/>
            <person name="Lam T.T."/>
            <person name="Chang Q.C."/>
            <person name="Ding S.J."/>
            <person name="Wang X.J."/>
            <person name="Zhu J.G."/>
            <person name="Ruan X.D."/>
            <person name="Zhao L."/>
            <person name="Wei J.T."/>
            <person name="Ye R.Z."/>
            <person name="Que T.C."/>
            <person name="Du C.H."/>
            <person name="Zhou Y.H."/>
            <person name="Cheng J.X."/>
            <person name="Dai P.F."/>
            <person name="Guo W.B."/>
            <person name="Han X.H."/>
            <person name="Huang E.J."/>
            <person name="Li L.F."/>
            <person name="Wei W."/>
            <person name="Gao Y.C."/>
            <person name="Liu J.Z."/>
            <person name="Shao H.Z."/>
            <person name="Wang X."/>
            <person name="Wang C.C."/>
            <person name="Yang T.C."/>
            <person name="Huo Q.B."/>
            <person name="Li W."/>
            <person name="Chen H.Y."/>
            <person name="Chen S.E."/>
            <person name="Zhou L.G."/>
            <person name="Ni X.B."/>
            <person name="Tian J.H."/>
            <person name="Sheng Y."/>
            <person name="Liu T."/>
            <person name="Pan Y.S."/>
            <person name="Xia L.Y."/>
            <person name="Li J."/>
            <person name="Zhao F."/>
            <person name="Cao W.C."/>
        </authorList>
    </citation>
    <scope>NUCLEOTIDE SEQUENCE</scope>
    <source>
        <strain evidence="2">Rmic-2018</strain>
    </source>
</reference>
<name>A0A9J6E6E0_RHIMP</name>
<dbReference type="EMBL" id="JABSTU010000005">
    <property type="protein sequence ID" value="KAH8030047.1"/>
    <property type="molecule type" value="Genomic_DNA"/>
</dbReference>
<feature type="compositionally biased region" description="Basic and acidic residues" evidence="1">
    <location>
        <begin position="228"/>
        <end position="240"/>
    </location>
</feature>